<evidence type="ECO:0000313" key="4">
    <source>
        <dbReference type="Proteomes" id="UP001430755"/>
    </source>
</evidence>
<evidence type="ECO:0000259" key="2">
    <source>
        <dbReference type="Pfam" id="PF20441"/>
    </source>
</evidence>
<protein>
    <submittedName>
        <fullName evidence="3">Terminase large subunit</fullName>
    </submittedName>
</protein>
<dbReference type="PANTHER" id="PTHR41287:SF1">
    <property type="entry name" value="PROTEIN YMFN"/>
    <property type="match status" value="1"/>
</dbReference>
<dbReference type="Pfam" id="PF03354">
    <property type="entry name" value="TerL_ATPase"/>
    <property type="match status" value="1"/>
</dbReference>
<dbReference type="Pfam" id="PF20441">
    <property type="entry name" value="TerL_nuclease"/>
    <property type="match status" value="1"/>
</dbReference>
<gene>
    <name evidence="3" type="ORF">LPT13_03970</name>
</gene>
<dbReference type="InterPro" id="IPR005021">
    <property type="entry name" value="Terminase_largesu-like"/>
</dbReference>
<dbReference type="InterPro" id="IPR027417">
    <property type="entry name" value="P-loop_NTPase"/>
</dbReference>
<evidence type="ECO:0000313" key="3">
    <source>
        <dbReference type="EMBL" id="MCI2241509.1"/>
    </source>
</evidence>
<dbReference type="Proteomes" id="UP001430755">
    <property type="component" value="Unassembled WGS sequence"/>
</dbReference>
<dbReference type="EMBL" id="JAJMLW010000001">
    <property type="protein sequence ID" value="MCI2241509.1"/>
    <property type="molecule type" value="Genomic_DNA"/>
</dbReference>
<accession>A0ABS9WFD2</accession>
<proteinExistence type="predicted"/>
<dbReference type="Gene3D" id="3.40.50.300">
    <property type="entry name" value="P-loop containing nucleotide triphosphate hydrolases"/>
    <property type="match status" value="1"/>
</dbReference>
<evidence type="ECO:0000259" key="1">
    <source>
        <dbReference type="Pfam" id="PF03354"/>
    </source>
</evidence>
<dbReference type="InterPro" id="IPR046461">
    <property type="entry name" value="TerL_ATPase"/>
</dbReference>
<feature type="domain" description="Terminase large subunit-like ATPase" evidence="1">
    <location>
        <begin position="80"/>
        <end position="250"/>
    </location>
</feature>
<comment type="caution">
    <text evidence="3">The sequence shown here is derived from an EMBL/GenBank/DDBJ whole genome shotgun (WGS) entry which is preliminary data.</text>
</comment>
<name>A0ABS9WFD2_9ACTN</name>
<organism evidence="3 4">
    <name type="scientific">Adlercreutzia faecimuris</name>
    <dbReference type="NCBI Taxonomy" id="2897341"/>
    <lineage>
        <taxon>Bacteria</taxon>
        <taxon>Bacillati</taxon>
        <taxon>Actinomycetota</taxon>
        <taxon>Coriobacteriia</taxon>
        <taxon>Eggerthellales</taxon>
        <taxon>Eggerthellaceae</taxon>
        <taxon>Adlercreutzia</taxon>
    </lineage>
</organism>
<sequence length="560" mass="64403">MPAANTTTCKARKRKQIRCTEITEYLRLVETGKVRSCERQKKLCAYVRRVFATEELVIDTARLEKYKGFIRFFPFDRLFPWETFLLALFLCVYRKDGEPRWDELICIVGRGAGKNGLISFFSWCLTTAANGIERYNVNIVANSEEQAMTSFNDVRDILDGDPLHWGPKWRWNKKEIVNRSTGSKIKYLTSGANSKDGGRPGMVVFDEVHEYVRWKLVEVMTTGLGKVDHGRAAYITSMGDIRDGVLDSLLSDCDDILDGDEPDNGRLPFVCTLDSRDEVHDEKNWEKANPSLRYLPPRFVAKLRKEYQKWRKNPAGGNASFMTRRMGIPQGDIEHQVTSWENLKRASRPVPDLTGWPCVLGLDFAKKDDFVSAVLLFKDGERFYAIHHSWFCLQSRDRARIKPPLDDWAGMGILTLVDDVEVHTSLIRQWVSDMQDVYDIEMVAIDDYRYDTLHEALRDVGYDAADGTVFRVRPSNHMRVQPIINSAFLTGGIAWGDDPAMRWFTNNTKVVPFANGNYKYEKISPRDRKTDGFMALVAAFCIQDKIPERYEPVFMEPLIF</sequence>
<dbReference type="PANTHER" id="PTHR41287">
    <property type="match status" value="1"/>
</dbReference>
<feature type="domain" description="Terminase large subunit-like endonuclease" evidence="2">
    <location>
        <begin position="269"/>
        <end position="392"/>
    </location>
</feature>
<reference evidence="3" key="1">
    <citation type="submission" date="2021-11" db="EMBL/GenBank/DDBJ databases">
        <title>A Novel Adlercreutzia Species, isolated from a Allomyrina dichotoma larva feces.</title>
        <authorList>
            <person name="Suh M.K."/>
        </authorList>
    </citation>
    <scope>NUCLEOTIDE SEQUENCE</scope>
    <source>
        <strain evidence="3">JBNU-10</strain>
    </source>
</reference>
<dbReference type="RefSeq" id="WP_242163738.1">
    <property type="nucleotide sequence ID" value="NZ_JAJMLW010000001.1"/>
</dbReference>
<keyword evidence="4" id="KW-1185">Reference proteome</keyword>
<dbReference type="InterPro" id="IPR046462">
    <property type="entry name" value="TerL_nuclease"/>
</dbReference>